<reference evidence="1 2" key="1">
    <citation type="journal article" date="2014" name="Genome Announc.">
        <title>Draft Genome Sequence of Streptomyces roseochromogenes subsp. oscitans DS 12.976, Producer of the Aminocoumarin Antibiotic Clorobiocin.</title>
        <authorList>
            <person name="Ruckert C."/>
            <person name="Kalinowski J."/>
            <person name="Heide L."/>
            <person name="Apel A.K."/>
        </authorList>
    </citation>
    <scope>NUCLEOTIDE SEQUENCE [LARGE SCALE GENOMIC DNA]</scope>
    <source>
        <strain evidence="1 2">DS 12.976</strain>
    </source>
</reference>
<organism evidence="1 2">
    <name type="scientific">Streptomyces roseochromogenus subsp. oscitans DS 12.976</name>
    <dbReference type="NCBI Taxonomy" id="1352936"/>
    <lineage>
        <taxon>Bacteria</taxon>
        <taxon>Bacillati</taxon>
        <taxon>Actinomycetota</taxon>
        <taxon>Actinomycetes</taxon>
        <taxon>Kitasatosporales</taxon>
        <taxon>Streptomycetaceae</taxon>
        <taxon>Streptomyces</taxon>
    </lineage>
</organism>
<comment type="caution">
    <text evidence="1">The sequence shown here is derived from an EMBL/GenBank/DDBJ whole genome shotgun (WGS) entry which is preliminary data.</text>
</comment>
<evidence type="ECO:0000313" key="1">
    <source>
        <dbReference type="EMBL" id="EST18442.1"/>
    </source>
</evidence>
<keyword evidence="2" id="KW-1185">Reference proteome</keyword>
<protein>
    <submittedName>
        <fullName evidence="1">Uncharacterized protein</fullName>
    </submittedName>
</protein>
<dbReference type="HOGENOM" id="CLU_2920936_0_0_11"/>
<name>V6JEV3_STRRC</name>
<evidence type="ECO:0000313" key="2">
    <source>
        <dbReference type="Proteomes" id="UP000017984"/>
    </source>
</evidence>
<proteinExistence type="predicted"/>
<sequence>MPLTSSDEQGQGLLSLLDRKVQLGGQPATRAPEAVVVGLAVDASRRFLLEIPPLRAPAACW</sequence>
<dbReference type="PATRIC" id="fig|1352936.5.peg.9306"/>
<accession>V6JEV3</accession>
<dbReference type="EMBL" id="AWQX01000391">
    <property type="protein sequence ID" value="EST18442.1"/>
    <property type="molecule type" value="Genomic_DNA"/>
</dbReference>
<dbReference type="Proteomes" id="UP000017984">
    <property type="component" value="Chromosome"/>
</dbReference>
<dbReference type="AlphaFoldDB" id="V6JEV3"/>
<gene>
    <name evidence="1" type="ORF">M878_44810</name>
</gene>